<evidence type="ECO:0000313" key="2">
    <source>
        <dbReference type="Proteomes" id="UP000663842"/>
    </source>
</evidence>
<dbReference type="Proteomes" id="UP000663842">
    <property type="component" value="Unassembled WGS sequence"/>
</dbReference>
<reference evidence="1" key="1">
    <citation type="submission" date="2021-02" db="EMBL/GenBank/DDBJ databases">
        <authorList>
            <person name="Nowell W R."/>
        </authorList>
    </citation>
    <scope>NUCLEOTIDE SEQUENCE</scope>
</reference>
<dbReference type="AlphaFoldDB" id="A0A820N6T1"/>
<dbReference type="InterPro" id="IPR008491">
    <property type="entry name" value="CDK5RAP3"/>
</dbReference>
<name>A0A820N6T1_9BILA</name>
<evidence type="ECO:0000313" key="1">
    <source>
        <dbReference type="EMBL" id="CAF4383704.1"/>
    </source>
</evidence>
<comment type="caution">
    <text evidence="1">The sequence shown here is derived from an EMBL/GenBank/DDBJ whole genome shotgun (WGS) entry which is preliminary data.</text>
</comment>
<feature type="non-terminal residue" evidence="1">
    <location>
        <position position="1"/>
    </location>
</feature>
<protein>
    <submittedName>
        <fullName evidence="1">Uncharacterized protein</fullName>
    </submittedName>
</protein>
<sequence length="135" mass="15874">NIYQEIEVKQEANQSDRIDFDTGAEIDLSAIDTVPELLDRALSSNDFKKILKNSDSIFTSISNRQLDRLFSMRDSYKRVDRLVNCFPQKKTPIKRNRLQQNDLDDKESNSLKEEQQLKEKLCLFISYIKQLKEQV</sequence>
<proteinExistence type="predicted"/>
<dbReference type="EMBL" id="CAJOBF010020762">
    <property type="protein sequence ID" value="CAF4383704.1"/>
    <property type="molecule type" value="Genomic_DNA"/>
</dbReference>
<dbReference type="Pfam" id="PF05600">
    <property type="entry name" value="CDK5RAP3"/>
    <property type="match status" value="1"/>
</dbReference>
<organism evidence="1 2">
    <name type="scientific">Rotaria magnacalcarata</name>
    <dbReference type="NCBI Taxonomy" id="392030"/>
    <lineage>
        <taxon>Eukaryota</taxon>
        <taxon>Metazoa</taxon>
        <taxon>Spiralia</taxon>
        <taxon>Gnathifera</taxon>
        <taxon>Rotifera</taxon>
        <taxon>Eurotatoria</taxon>
        <taxon>Bdelloidea</taxon>
        <taxon>Philodinida</taxon>
        <taxon>Philodinidae</taxon>
        <taxon>Rotaria</taxon>
    </lineage>
</organism>
<accession>A0A820N6T1</accession>
<feature type="non-terminal residue" evidence="1">
    <location>
        <position position="135"/>
    </location>
</feature>
<gene>
    <name evidence="1" type="ORF">UXM345_LOCUS37540</name>
</gene>